<dbReference type="PANTHER" id="PTHR30313:SF2">
    <property type="entry name" value="DNA PRIMASE"/>
    <property type="match status" value="1"/>
</dbReference>
<dbReference type="SUPFAM" id="SSF56731">
    <property type="entry name" value="DNA primase core"/>
    <property type="match status" value="1"/>
</dbReference>
<dbReference type="CDD" id="cd03364">
    <property type="entry name" value="TOPRIM_DnaG_primases"/>
    <property type="match status" value="1"/>
</dbReference>
<dbReference type="GO" id="GO:0000428">
    <property type="term" value="C:DNA-directed RNA polymerase complex"/>
    <property type="evidence" value="ECO:0007669"/>
    <property type="project" value="UniProtKB-KW"/>
</dbReference>
<proteinExistence type="predicted"/>
<dbReference type="Gene3D" id="3.90.980.10">
    <property type="entry name" value="DNA primase, catalytic core, N-terminal domain"/>
    <property type="match status" value="1"/>
</dbReference>
<dbReference type="SMART" id="SM00400">
    <property type="entry name" value="ZnF_CHCC"/>
    <property type="match status" value="1"/>
</dbReference>
<evidence type="ECO:0000256" key="8">
    <source>
        <dbReference type="ARBA" id="ARBA00022833"/>
    </source>
</evidence>
<dbReference type="SMART" id="SM00493">
    <property type="entry name" value="TOPRIM"/>
    <property type="match status" value="1"/>
</dbReference>
<dbReference type="GO" id="GO:0003899">
    <property type="term" value="F:DNA-directed RNA polymerase activity"/>
    <property type="evidence" value="ECO:0007669"/>
    <property type="project" value="InterPro"/>
</dbReference>
<keyword evidence="1" id="KW-0240">DNA-directed RNA polymerase</keyword>
<keyword evidence="4" id="KW-0548">Nucleotidyltransferase</keyword>
<dbReference type="RefSeq" id="WP_109346063.1">
    <property type="nucleotide sequence ID" value="NZ_CP029343.1"/>
</dbReference>
<dbReference type="GO" id="GO:0006269">
    <property type="term" value="P:DNA replication, synthesis of primer"/>
    <property type="evidence" value="ECO:0007669"/>
    <property type="project" value="UniProtKB-KW"/>
</dbReference>
<dbReference type="InterPro" id="IPR002694">
    <property type="entry name" value="Znf_CHC2"/>
</dbReference>
<dbReference type="Gene3D" id="3.40.1360.10">
    <property type="match status" value="1"/>
</dbReference>
<evidence type="ECO:0000256" key="4">
    <source>
        <dbReference type="ARBA" id="ARBA00022695"/>
    </source>
</evidence>
<dbReference type="Pfam" id="PF13155">
    <property type="entry name" value="Toprim_2"/>
    <property type="match status" value="1"/>
</dbReference>
<evidence type="ECO:0000313" key="12">
    <source>
        <dbReference type="Proteomes" id="UP000245820"/>
    </source>
</evidence>
<gene>
    <name evidence="11" type="ORF">DIR46_15735</name>
</gene>
<keyword evidence="3" id="KW-0808">Transferase</keyword>
<dbReference type="GO" id="GO:0005737">
    <property type="term" value="C:cytoplasm"/>
    <property type="evidence" value="ECO:0007669"/>
    <property type="project" value="TreeGrafter"/>
</dbReference>
<dbReference type="SUPFAM" id="SSF57783">
    <property type="entry name" value="Zinc beta-ribbon"/>
    <property type="match status" value="1"/>
</dbReference>
<keyword evidence="2" id="KW-0639">Primosome</keyword>
<evidence type="ECO:0000256" key="6">
    <source>
        <dbReference type="ARBA" id="ARBA00022723"/>
    </source>
</evidence>
<dbReference type="InterPro" id="IPR034151">
    <property type="entry name" value="TOPRIM_DnaG_bac"/>
</dbReference>
<dbReference type="Gene3D" id="3.90.580.10">
    <property type="entry name" value="Zinc finger, CHC2-type domain"/>
    <property type="match status" value="1"/>
</dbReference>
<evidence type="ECO:0000256" key="3">
    <source>
        <dbReference type="ARBA" id="ARBA00022679"/>
    </source>
</evidence>
<accession>A0A2S2DK42</accession>
<dbReference type="GO" id="GO:0003677">
    <property type="term" value="F:DNA binding"/>
    <property type="evidence" value="ECO:0007669"/>
    <property type="project" value="InterPro"/>
</dbReference>
<dbReference type="Pfam" id="PF01807">
    <property type="entry name" value="Zn_ribbon_DnaG"/>
    <property type="match status" value="1"/>
</dbReference>
<evidence type="ECO:0000256" key="1">
    <source>
        <dbReference type="ARBA" id="ARBA00022478"/>
    </source>
</evidence>
<sequence>MARIPAEEIERLKRDISVRQLAEAHGVELAGKGANLIGRCPFHADRTPSLVITPEKNLWHCLGACQAGGGPIDWVMRAHGVSFRHAVELLRADSALAAGVGVPVKLPAPVAPSASDGELLNQVVGFYHQALLESPEALAYLGKRGLGDPELIALFRLGYANRTLGYRLPAKNVKAGAEIKSRLQRIGILRASGHEHFNGSIVIPVIDSDGNVTEVYGRKLRDDLRAGTPLHLYLPGAHKGVWNAAALAQFEEIILCEALIDALTFWQAGFHNVTASYGVGGFTPDHLAAFQLHGVKRVLIAYDHDEAGDKAAAALAEQLTAAGIECYRIEFPKGMDANEYALKVTPAAKSLGILIRKAAWMGKGAAPQAPGPHVEEVECLTAATMSSLAASPAVAPVTETAAEVKDDEVVFTFAERRYRVRGLPKNLSPETLKINLLASNGEAFHVDTLDLYSAKGRAHYLQQAAKELGVREDVVKHDLGRILLKLEALQDERIRAATKPEPAVPAMSAAERDAALAMLRGPGLLDRIVADFDACGLVGERTNKLVGYLAAVSRKLDRPLAIVVQSSSAAGKSSLMDAVLAMIPQEERIKYSAMTGQSLFYMGETNLQHKILAIVEEEGASRASYALKLLQSEGELTIASTGKDANSGNLITQEYRVTGPVMIFLATTAIEIDEELMNRCIVLTVDEGRAQTEAIHSLQRQRRTLAGLLAKQGKEAVLTVHQNAQRLLRPLAVVNPYADQLTFLSDKTRTRRDHEKYLTLIDTIALLHQYQREVKNAHGPGGAALEYIEATLDDIEQANRLTHEVLGRSLDELPPQTRRLLTLVAGMVDACAAALELPRKEIRFSRKDVRAATGWGDTQLKIHLGRLAELEYLLVHRAERGQGYVYELLYDGDGSRAPHLFGLLDAAALGGYDGARSGQKTSRSASGRAEVGAVSAPGRGVLLPGKPVAARVAAQNAPITAAATHPGVNGHAPVVTVTAGEA</sequence>
<keyword evidence="6" id="KW-0479">Metal-binding</keyword>
<keyword evidence="5" id="KW-0235">DNA replication</keyword>
<dbReference type="KEGG" id="mtim:DIR46_15735"/>
<dbReference type="GO" id="GO:1990077">
    <property type="term" value="C:primosome complex"/>
    <property type="evidence" value="ECO:0007669"/>
    <property type="project" value="UniProtKB-KW"/>
</dbReference>
<keyword evidence="7" id="KW-0863">Zinc-finger</keyword>
<dbReference type="InterPro" id="IPR037068">
    <property type="entry name" value="DNA_primase_core_N_sf"/>
</dbReference>
<dbReference type="AlphaFoldDB" id="A0A2S2DK42"/>
<keyword evidence="9" id="KW-0804">Transcription</keyword>
<keyword evidence="12" id="KW-1185">Reference proteome</keyword>
<evidence type="ECO:0000256" key="2">
    <source>
        <dbReference type="ARBA" id="ARBA00022515"/>
    </source>
</evidence>
<evidence type="ECO:0000259" key="10">
    <source>
        <dbReference type="PROSITE" id="PS50880"/>
    </source>
</evidence>
<dbReference type="PROSITE" id="PS50880">
    <property type="entry name" value="TOPRIM"/>
    <property type="match status" value="1"/>
</dbReference>
<evidence type="ECO:0000313" key="11">
    <source>
        <dbReference type="EMBL" id="AWL05732.1"/>
    </source>
</evidence>
<dbReference type="InterPro" id="IPR013264">
    <property type="entry name" value="DNAG_N"/>
</dbReference>
<dbReference type="PANTHER" id="PTHR30313">
    <property type="entry name" value="DNA PRIMASE"/>
    <property type="match status" value="1"/>
</dbReference>
<dbReference type="InterPro" id="IPR050219">
    <property type="entry name" value="DnaG_primase"/>
</dbReference>
<dbReference type="Pfam" id="PF08275">
    <property type="entry name" value="DNAG_N"/>
    <property type="match status" value="1"/>
</dbReference>
<name>A0A2S2DK42_9BURK</name>
<dbReference type="EMBL" id="CP029343">
    <property type="protein sequence ID" value="AWL05732.1"/>
    <property type="molecule type" value="Genomic_DNA"/>
</dbReference>
<dbReference type="Proteomes" id="UP000245820">
    <property type="component" value="Chromosome"/>
</dbReference>
<protein>
    <submittedName>
        <fullName evidence="11">DNA primase</fullName>
    </submittedName>
</protein>
<evidence type="ECO:0000256" key="7">
    <source>
        <dbReference type="ARBA" id="ARBA00022771"/>
    </source>
</evidence>
<dbReference type="InterPro" id="IPR006171">
    <property type="entry name" value="TOPRIM_dom"/>
</dbReference>
<feature type="domain" description="Toprim" evidence="10">
    <location>
        <begin position="251"/>
        <end position="334"/>
    </location>
</feature>
<evidence type="ECO:0000256" key="5">
    <source>
        <dbReference type="ARBA" id="ARBA00022705"/>
    </source>
</evidence>
<dbReference type="GO" id="GO:0008270">
    <property type="term" value="F:zinc ion binding"/>
    <property type="evidence" value="ECO:0007669"/>
    <property type="project" value="UniProtKB-KW"/>
</dbReference>
<keyword evidence="8" id="KW-0862">Zinc</keyword>
<dbReference type="OrthoDB" id="7465087at2"/>
<reference evidence="11 12" key="1">
    <citation type="submission" date="2018-05" db="EMBL/GenBank/DDBJ databases">
        <title>Complete genome sequence of Massilia oculi sp. nov. CCUG 43427T (=DSM 26321T), the type strain of M. oculi, and comparison with genome sequences of other Massilia strains.</title>
        <authorList>
            <person name="Zhu B."/>
        </authorList>
    </citation>
    <scope>NUCLEOTIDE SEQUENCE [LARGE SCALE GENOMIC DNA]</scope>
    <source>
        <strain evidence="11 12">CCUG 43427</strain>
    </source>
</reference>
<dbReference type="InterPro" id="IPR036977">
    <property type="entry name" value="DNA_primase_Znf_CHC2"/>
</dbReference>
<organism evidence="11 12">
    <name type="scientific">Massilia oculi</name>
    <dbReference type="NCBI Taxonomy" id="945844"/>
    <lineage>
        <taxon>Bacteria</taxon>
        <taxon>Pseudomonadati</taxon>
        <taxon>Pseudomonadota</taxon>
        <taxon>Betaproteobacteria</taxon>
        <taxon>Burkholderiales</taxon>
        <taxon>Oxalobacteraceae</taxon>
        <taxon>Telluria group</taxon>
        <taxon>Massilia</taxon>
    </lineage>
</organism>
<evidence type="ECO:0000256" key="9">
    <source>
        <dbReference type="ARBA" id="ARBA00023163"/>
    </source>
</evidence>